<dbReference type="AlphaFoldDB" id="A0A482T924"/>
<accession>A0A482T924</accession>
<name>A0A482T924_9EURY</name>
<feature type="transmembrane region" description="Helical" evidence="1">
    <location>
        <begin position="106"/>
        <end position="126"/>
    </location>
</feature>
<feature type="transmembrane region" description="Helical" evidence="1">
    <location>
        <begin position="15"/>
        <end position="36"/>
    </location>
</feature>
<protein>
    <submittedName>
        <fullName evidence="2">Uncharacterized protein</fullName>
    </submittedName>
</protein>
<keyword evidence="1" id="KW-1133">Transmembrane helix</keyword>
<keyword evidence="1" id="KW-0812">Transmembrane</keyword>
<dbReference type="RefSeq" id="WP_129784775.1">
    <property type="nucleotide sequence ID" value="NZ_RZHH01000002.1"/>
</dbReference>
<dbReference type="EMBL" id="RZHH01000002">
    <property type="protein sequence ID" value="RYJ14384.1"/>
    <property type="molecule type" value="Genomic_DNA"/>
</dbReference>
<evidence type="ECO:0000313" key="3">
    <source>
        <dbReference type="Proteomes" id="UP000294028"/>
    </source>
</evidence>
<dbReference type="Proteomes" id="UP000294028">
    <property type="component" value="Unassembled WGS sequence"/>
</dbReference>
<evidence type="ECO:0000313" key="2">
    <source>
        <dbReference type="EMBL" id="RYJ14384.1"/>
    </source>
</evidence>
<reference evidence="2 3" key="1">
    <citation type="submission" date="2018-12" db="EMBL/GenBank/DDBJ databases">
        <title>Genome analysis provides insights into bioremediation potentialities of Halogeometricum borinquense strain N11.</title>
        <authorList>
            <person name="Najjari A."/>
            <person name="Youssef N."/>
            <person name="Fhoula I."/>
            <person name="Ben Dhia O."/>
            <person name="Mahjoubi M."/>
            <person name="Ouzari H.I."/>
            <person name="Cherif A."/>
        </authorList>
    </citation>
    <scope>NUCLEOTIDE SEQUENCE [LARGE SCALE GENOMIC DNA]</scope>
    <source>
        <strain evidence="2 3">N11</strain>
    </source>
</reference>
<evidence type="ECO:0000256" key="1">
    <source>
        <dbReference type="SAM" id="Phobius"/>
    </source>
</evidence>
<feature type="transmembrane region" description="Helical" evidence="1">
    <location>
        <begin position="42"/>
        <end position="61"/>
    </location>
</feature>
<organism evidence="2 3">
    <name type="scientific">Halogeometricum borinquense</name>
    <dbReference type="NCBI Taxonomy" id="60847"/>
    <lineage>
        <taxon>Archaea</taxon>
        <taxon>Methanobacteriati</taxon>
        <taxon>Methanobacteriota</taxon>
        <taxon>Stenosarchaea group</taxon>
        <taxon>Halobacteria</taxon>
        <taxon>Halobacteriales</taxon>
        <taxon>Haloferacaceae</taxon>
        <taxon>Halogeometricum</taxon>
    </lineage>
</organism>
<gene>
    <name evidence="2" type="ORF">ELS19_10755</name>
</gene>
<sequence length="130" mass="13795">MFERSSLGSQLKQDLLNNLSVSITAAVLAVLALAALTATDPVGGALFLAVNIAVFIPYAYEAYWPVEYDSLPAAVWTVSAALITAGLYIGFHVLFEQFVSPEFVEVAAFIGTVGVQYGITALYASVRNTA</sequence>
<proteinExistence type="predicted"/>
<keyword evidence="1" id="KW-0472">Membrane</keyword>
<comment type="caution">
    <text evidence="2">The sequence shown here is derived from an EMBL/GenBank/DDBJ whole genome shotgun (WGS) entry which is preliminary data.</text>
</comment>
<feature type="transmembrane region" description="Helical" evidence="1">
    <location>
        <begin position="73"/>
        <end position="94"/>
    </location>
</feature>